<reference evidence="1" key="1">
    <citation type="submission" date="2024-06" db="EMBL/GenBank/DDBJ databases">
        <title>High activity and specificity of bacteriophage cocktails against carbapenem-resistant Klebsiella pneumoniae belonging to high-risk clones CG258 and ST307.</title>
        <authorList>
            <person name="Jimenez Quiceno J."/>
            <person name="Salazar Ospina L."/>
            <person name="Tellez Carrasquilla S."/>
        </authorList>
    </citation>
    <scope>NUCLEOTIDE SEQUENCE</scope>
</reference>
<name>A0AAU8HZ68_9CAUD</name>
<accession>A0AAU8HZ68</accession>
<evidence type="ECO:0000313" key="1">
    <source>
        <dbReference type="EMBL" id="XCI77954.1"/>
    </source>
</evidence>
<sequence length="48" mass="5406">MKQRVMKIHTNTGSTVVTPSRFAIASRCARLKRELKSNQGAGFTRWGK</sequence>
<proteinExistence type="predicted"/>
<dbReference type="EMBL" id="PP895363">
    <property type="protein sequence ID" value="XCI77954.1"/>
    <property type="molecule type" value="Genomic_DNA"/>
</dbReference>
<protein>
    <submittedName>
        <fullName evidence="1">Uncharacterized protein</fullName>
    </submittedName>
</protein>
<organism evidence="1">
    <name type="scientific">Klebsiella phage FKP3</name>
    <dbReference type="NCBI Taxonomy" id="3231233"/>
    <lineage>
        <taxon>Viruses</taxon>
        <taxon>Duplodnaviria</taxon>
        <taxon>Heunggongvirae</taxon>
        <taxon>Uroviricota</taxon>
        <taxon>Caudoviricetes</taxon>
        <taxon>Stephanstirmvirinae</taxon>
        <taxon>Justusliebigvirus</taxon>
    </lineage>
</organism>